<keyword evidence="3" id="KW-1185">Reference proteome</keyword>
<dbReference type="EMBL" id="MASI01000011">
    <property type="protein sequence ID" value="ODA66037.1"/>
    <property type="molecule type" value="Genomic_DNA"/>
</dbReference>
<feature type="compositionally biased region" description="Acidic residues" evidence="1">
    <location>
        <begin position="91"/>
        <end position="101"/>
    </location>
</feature>
<accession>A0A1E2RUW1</accession>
<dbReference type="Proteomes" id="UP000095087">
    <property type="component" value="Unassembled WGS sequence"/>
</dbReference>
<reference evidence="2 3" key="1">
    <citation type="submission" date="2016-07" db="EMBL/GenBank/DDBJ databases">
        <title>Draft genome sequence of Methyloligella halotolerans C2T (VKM B-2706T=CCUG 61687T=DSM 25045T), a halotolerant polyhydroxybutyrate accumulating methylotroph.</title>
        <authorList>
            <person name="Vasilenko O.V."/>
            <person name="Doronina N.V."/>
            <person name="Poroshina M.N."/>
            <person name="Tarlachkov S.V."/>
            <person name="Trotsenko Y.A."/>
        </authorList>
    </citation>
    <scope>NUCLEOTIDE SEQUENCE [LARGE SCALE GENOMIC DNA]</scope>
    <source>
        <strain evidence="2 3">VKM B-2706</strain>
    </source>
</reference>
<proteinExistence type="predicted"/>
<evidence type="ECO:0000313" key="3">
    <source>
        <dbReference type="Proteomes" id="UP000095087"/>
    </source>
</evidence>
<protein>
    <submittedName>
        <fullName evidence="2">Uncharacterized protein</fullName>
    </submittedName>
</protein>
<evidence type="ECO:0000313" key="2">
    <source>
        <dbReference type="EMBL" id="ODA66037.1"/>
    </source>
</evidence>
<organism evidence="2 3">
    <name type="scientific">Methyloligella halotolerans</name>
    <dbReference type="NCBI Taxonomy" id="1177755"/>
    <lineage>
        <taxon>Bacteria</taxon>
        <taxon>Pseudomonadati</taxon>
        <taxon>Pseudomonadota</taxon>
        <taxon>Alphaproteobacteria</taxon>
        <taxon>Hyphomicrobiales</taxon>
        <taxon>Hyphomicrobiaceae</taxon>
        <taxon>Methyloligella</taxon>
    </lineage>
</organism>
<feature type="region of interest" description="Disordered" evidence="1">
    <location>
        <begin position="64"/>
        <end position="101"/>
    </location>
</feature>
<evidence type="ECO:0000256" key="1">
    <source>
        <dbReference type="SAM" id="MobiDB-lite"/>
    </source>
</evidence>
<feature type="compositionally biased region" description="Basic and acidic residues" evidence="1">
    <location>
        <begin position="64"/>
        <end position="90"/>
    </location>
</feature>
<dbReference type="AlphaFoldDB" id="A0A1E2RUW1"/>
<comment type="caution">
    <text evidence="2">The sequence shown here is derived from an EMBL/GenBank/DDBJ whole genome shotgun (WGS) entry which is preliminary data.</text>
</comment>
<name>A0A1E2RUW1_9HYPH</name>
<sequence>MAYARWTSWEGSYAIAAAQEKERLDRLLDQLPPERWEDLKELVGQVDDRLLLEVMRYSSQRALEESKQMVRDLEALRDAPDRDAKEKPSEPDSDESNEPRM</sequence>
<gene>
    <name evidence="2" type="ORF">A7A08_03051</name>
</gene>